<dbReference type="Pfam" id="PF08240">
    <property type="entry name" value="ADH_N"/>
    <property type="match status" value="1"/>
</dbReference>
<dbReference type="Gene3D" id="3.90.180.10">
    <property type="entry name" value="Medium-chain alcohol dehydrogenases, catalytic domain"/>
    <property type="match status" value="1"/>
</dbReference>
<dbReference type="Gene3D" id="3.40.50.720">
    <property type="entry name" value="NAD(P)-binding Rossmann-like Domain"/>
    <property type="match status" value="1"/>
</dbReference>
<feature type="domain" description="Enoyl reductase (ER)" evidence="1">
    <location>
        <begin position="34"/>
        <end position="350"/>
    </location>
</feature>
<sequence>MRCSGTPTTDASPSASSGDQRGAIMLAAVFDRYGPPEVVHLAERPLPEPGPGELRVRVAATVVGRADVAGRAGSPFAARLFFGLRRPKRETLGTDFAGVVDAIGPLAPGEERRFSVGDRVHGFTGPHGGANAEFAVVSGDAPVVATPDRIDDVTAAALVEGYLTALPFVRDVGRVASGDRVLVIGAAGSVGSAAVQLAKHAGATVTGVASTPKLALVRGLGADSVVDYTIERYDDVPGAYHFVFDAVGVSSFGRMRRALAPGGVYATTAPALSVLAVLGPITRLLRGKRAAVHFTGLLPAAAKLTDLRAVTALVADGTFVPLVDRVVPFADIVEAHRRVDTGRKRGAVVVAVDRRLATTTEAQHREAGGAR</sequence>
<dbReference type="InterPro" id="IPR036291">
    <property type="entry name" value="NAD(P)-bd_dom_sf"/>
</dbReference>
<reference evidence="2 3" key="1">
    <citation type="submission" date="2019-01" db="EMBL/GenBank/DDBJ databases">
        <title>Genome sequencing of strain FW100M-8.</title>
        <authorList>
            <person name="Heo J."/>
            <person name="Kim S.-J."/>
            <person name="Kim J.-S."/>
            <person name="Hong S.-B."/>
            <person name="Kwon S.-W."/>
        </authorList>
    </citation>
    <scope>NUCLEOTIDE SEQUENCE [LARGE SCALE GENOMIC DNA]</scope>
    <source>
        <strain evidence="2 3">FW100M-8</strain>
    </source>
</reference>
<dbReference type="PANTHER" id="PTHR11695:SF294">
    <property type="entry name" value="RETICULON-4-INTERACTING PROTEIN 1, MITOCHONDRIAL"/>
    <property type="match status" value="1"/>
</dbReference>
<dbReference type="CDD" id="cd08267">
    <property type="entry name" value="MDR1"/>
    <property type="match status" value="1"/>
</dbReference>
<dbReference type="OrthoDB" id="9790818at2"/>
<evidence type="ECO:0000313" key="3">
    <source>
        <dbReference type="Proteomes" id="UP000291259"/>
    </source>
</evidence>
<dbReference type="PANTHER" id="PTHR11695">
    <property type="entry name" value="ALCOHOL DEHYDROGENASE RELATED"/>
    <property type="match status" value="1"/>
</dbReference>
<dbReference type="InterPro" id="IPR013154">
    <property type="entry name" value="ADH-like_N"/>
</dbReference>
<dbReference type="EMBL" id="CP035491">
    <property type="protein sequence ID" value="QAY73392.1"/>
    <property type="molecule type" value="Genomic_DNA"/>
</dbReference>
<name>A0A4P6FBM5_9MICO</name>
<dbReference type="InterPro" id="IPR011032">
    <property type="entry name" value="GroES-like_sf"/>
</dbReference>
<evidence type="ECO:0000259" key="1">
    <source>
        <dbReference type="SMART" id="SM00829"/>
    </source>
</evidence>
<evidence type="ECO:0000313" key="2">
    <source>
        <dbReference type="EMBL" id="QAY73392.1"/>
    </source>
</evidence>
<dbReference type="InterPro" id="IPR020843">
    <property type="entry name" value="ER"/>
</dbReference>
<protein>
    <submittedName>
        <fullName evidence="2">NAD(P)-dependent alcohol dehydrogenase</fullName>
    </submittedName>
</protein>
<organism evidence="2 3">
    <name type="scientific">Agromyces protaetiae</name>
    <dbReference type="NCBI Taxonomy" id="2509455"/>
    <lineage>
        <taxon>Bacteria</taxon>
        <taxon>Bacillati</taxon>
        <taxon>Actinomycetota</taxon>
        <taxon>Actinomycetes</taxon>
        <taxon>Micrococcales</taxon>
        <taxon>Microbacteriaceae</taxon>
        <taxon>Agromyces</taxon>
    </lineage>
</organism>
<dbReference type="SUPFAM" id="SSF50129">
    <property type="entry name" value="GroES-like"/>
    <property type="match status" value="1"/>
</dbReference>
<dbReference type="InterPro" id="IPR050700">
    <property type="entry name" value="YIM1/Zinc_Alcohol_DH_Fams"/>
</dbReference>
<dbReference type="Proteomes" id="UP000291259">
    <property type="component" value="Chromosome"/>
</dbReference>
<proteinExistence type="predicted"/>
<dbReference type="SMART" id="SM00829">
    <property type="entry name" value="PKS_ER"/>
    <property type="match status" value="1"/>
</dbReference>
<dbReference type="Pfam" id="PF13602">
    <property type="entry name" value="ADH_zinc_N_2"/>
    <property type="match status" value="1"/>
</dbReference>
<dbReference type="GO" id="GO:0016491">
    <property type="term" value="F:oxidoreductase activity"/>
    <property type="evidence" value="ECO:0007669"/>
    <property type="project" value="InterPro"/>
</dbReference>
<keyword evidence="3" id="KW-1185">Reference proteome</keyword>
<gene>
    <name evidence="2" type="ORF">ET445_08590</name>
</gene>
<dbReference type="AlphaFoldDB" id="A0A4P6FBM5"/>
<dbReference type="KEGG" id="agf:ET445_08590"/>
<accession>A0A4P6FBM5</accession>
<dbReference type="SUPFAM" id="SSF51735">
    <property type="entry name" value="NAD(P)-binding Rossmann-fold domains"/>
    <property type="match status" value="1"/>
</dbReference>